<evidence type="ECO:0000313" key="4">
    <source>
        <dbReference type="Proteomes" id="UP001583172"/>
    </source>
</evidence>
<name>A0ABR3VPA1_HUMIN</name>
<evidence type="ECO:0000313" key="3">
    <source>
        <dbReference type="EMBL" id="KAL1843467.1"/>
    </source>
</evidence>
<comment type="caution">
    <text evidence="3">The sequence shown here is derived from an EMBL/GenBank/DDBJ whole genome shotgun (WGS) entry which is preliminary data.</text>
</comment>
<evidence type="ECO:0000256" key="2">
    <source>
        <dbReference type="ARBA" id="ARBA00023002"/>
    </source>
</evidence>
<sequence length="340" mass="36535">MNTLILAFAGLGAVVAIRLLRSTMDFISFHLFPGSHTLDRYQRPGNTAWALVTGASAGIGLGIAQELVRQGFGVILLGHLKDEVEAAAAQLRAMRPPTDDNSNDDDARVRTYVLDARHATPSDLSKLVATLSTLDLTILVNNVGGNAVEHPPFRPHGTYSCADVDAVIDQNARFMARLTALLIPLLARTKPDARPTASRNRSLVLTMSSGGYIGVPYLVMYSATKAFNRGFGAALARELALDPSTAHVDSLVVIPGEVASQGNCRGVPASAPRWDVFGREIVQKAGLAVARGWKEMFPHWRHGAEYALMGVAPGAAVEKALAEQMKAKKQAWDEYLGKNE</sequence>
<dbReference type="PANTHER" id="PTHR43899:SF13">
    <property type="entry name" value="RH59310P"/>
    <property type="match status" value="1"/>
</dbReference>
<dbReference type="SUPFAM" id="SSF51735">
    <property type="entry name" value="NAD(P)-binding Rossmann-fold domains"/>
    <property type="match status" value="1"/>
</dbReference>
<dbReference type="Proteomes" id="UP001583172">
    <property type="component" value="Unassembled WGS sequence"/>
</dbReference>
<organism evidence="3 4">
    <name type="scientific">Humicola insolens</name>
    <name type="common">Soft-rot fungus</name>
    <dbReference type="NCBI Taxonomy" id="85995"/>
    <lineage>
        <taxon>Eukaryota</taxon>
        <taxon>Fungi</taxon>
        <taxon>Dikarya</taxon>
        <taxon>Ascomycota</taxon>
        <taxon>Pezizomycotina</taxon>
        <taxon>Sordariomycetes</taxon>
        <taxon>Sordariomycetidae</taxon>
        <taxon>Sordariales</taxon>
        <taxon>Chaetomiaceae</taxon>
        <taxon>Mycothermus</taxon>
    </lineage>
</organism>
<reference evidence="3 4" key="1">
    <citation type="journal article" date="2024" name="Commun. Biol.">
        <title>Comparative genomic analysis of thermophilic fungi reveals convergent evolutionary adaptations and gene losses.</title>
        <authorList>
            <person name="Steindorff A.S."/>
            <person name="Aguilar-Pontes M.V."/>
            <person name="Robinson A.J."/>
            <person name="Andreopoulos B."/>
            <person name="LaButti K."/>
            <person name="Kuo A."/>
            <person name="Mondo S."/>
            <person name="Riley R."/>
            <person name="Otillar R."/>
            <person name="Haridas S."/>
            <person name="Lipzen A."/>
            <person name="Grimwood J."/>
            <person name="Schmutz J."/>
            <person name="Clum A."/>
            <person name="Reid I.D."/>
            <person name="Moisan M.C."/>
            <person name="Butler G."/>
            <person name="Nguyen T.T.M."/>
            <person name="Dewar K."/>
            <person name="Conant G."/>
            <person name="Drula E."/>
            <person name="Henrissat B."/>
            <person name="Hansel C."/>
            <person name="Singer S."/>
            <person name="Hutchinson M.I."/>
            <person name="de Vries R.P."/>
            <person name="Natvig D.O."/>
            <person name="Powell A.J."/>
            <person name="Tsang A."/>
            <person name="Grigoriev I.V."/>
        </authorList>
    </citation>
    <scope>NUCLEOTIDE SEQUENCE [LARGE SCALE GENOMIC DNA]</scope>
    <source>
        <strain evidence="3 4">CBS 620.91</strain>
    </source>
</reference>
<dbReference type="Gene3D" id="3.40.50.720">
    <property type="entry name" value="NAD(P)-binding Rossmann-like Domain"/>
    <property type="match status" value="1"/>
</dbReference>
<dbReference type="InterPro" id="IPR036291">
    <property type="entry name" value="NAD(P)-bd_dom_sf"/>
</dbReference>
<dbReference type="Pfam" id="PF00106">
    <property type="entry name" value="adh_short"/>
    <property type="match status" value="1"/>
</dbReference>
<dbReference type="InterPro" id="IPR002347">
    <property type="entry name" value="SDR_fam"/>
</dbReference>
<evidence type="ECO:0000256" key="1">
    <source>
        <dbReference type="ARBA" id="ARBA00006484"/>
    </source>
</evidence>
<dbReference type="PRINTS" id="PR00081">
    <property type="entry name" value="GDHRDH"/>
</dbReference>
<proteinExistence type="inferred from homology"/>
<dbReference type="InterPro" id="IPR051019">
    <property type="entry name" value="VLCFA-Steroid_DH"/>
</dbReference>
<gene>
    <name evidence="3" type="ORF">VTJ49DRAFT_1577</name>
</gene>
<dbReference type="EMBL" id="JAZGSY010000016">
    <property type="protein sequence ID" value="KAL1843467.1"/>
    <property type="molecule type" value="Genomic_DNA"/>
</dbReference>
<dbReference type="PANTHER" id="PTHR43899">
    <property type="entry name" value="RH59310P"/>
    <property type="match status" value="1"/>
</dbReference>
<protein>
    <submittedName>
        <fullName evidence="3">Uncharacterized protein</fullName>
    </submittedName>
</protein>
<comment type="similarity">
    <text evidence="1">Belongs to the short-chain dehydrogenases/reductases (SDR) family.</text>
</comment>
<keyword evidence="4" id="KW-1185">Reference proteome</keyword>
<accession>A0ABR3VPA1</accession>
<keyword evidence="2" id="KW-0560">Oxidoreductase</keyword>